<comment type="caution">
    <text evidence="1">The sequence shown here is derived from an EMBL/GenBank/DDBJ whole genome shotgun (WGS) entry which is preliminary data.</text>
</comment>
<evidence type="ECO:0000313" key="2">
    <source>
        <dbReference type="Proteomes" id="UP000805193"/>
    </source>
</evidence>
<sequence>MNYKKCSGVRSTILQLLLAVSLLQLGSNPDSNPVRVDRRSDLVRSVRMGVHSAFTQTQSLSPPVFVHPKNVDAFDADPIFAELHELGIPSLLRRIRTRVFAYLAEDPGLPAVKASGDAPTPANTGQQQRATSGDPVIGDALGGARGDAPGPGVAPARGTDDAPAHGLCGDALGGARGDAPGSTSTGAYPGASHGAVLDGVVVPDETTPENRRDDNGCSQEVAAAWPPVVHPHARKTADVTTPARPAGDPVDKCMARAVQQEPRARHRTVTWAGLRDGTILSLSLTLGILVTMVSWQCWNTYRNMTTTMMTRF</sequence>
<protein>
    <submittedName>
        <fullName evidence="1">Uncharacterized protein</fullName>
    </submittedName>
</protein>
<reference evidence="1 2" key="1">
    <citation type="journal article" date="2020" name="Cell">
        <title>Large-Scale Comparative Analyses of Tick Genomes Elucidate Their Genetic Diversity and Vector Capacities.</title>
        <authorList>
            <consortium name="Tick Genome and Microbiome Consortium (TIGMIC)"/>
            <person name="Jia N."/>
            <person name="Wang J."/>
            <person name="Shi W."/>
            <person name="Du L."/>
            <person name="Sun Y."/>
            <person name="Zhan W."/>
            <person name="Jiang J.F."/>
            <person name="Wang Q."/>
            <person name="Zhang B."/>
            <person name="Ji P."/>
            <person name="Bell-Sakyi L."/>
            <person name="Cui X.M."/>
            <person name="Yuan T.T."/>
            <person name="Jiang B.G."/>
            <person name="Yang W.F."/>
            <person name="Lam T.T."/>
            <person name="Chang Q.C."/>
            <person name="Ding S.J."/>
            <person name="Wang X.J."/>
            <person name="Zhu J.G."/>
            <person name="Ruan X.D."/>
            <person name="Zhao L."/>
            <person name="Wei J.T."/>
            <person name="Ye R.Z."/>
            <person name="Que T.C."/>
            <person name="Du C.H."/>
            <person name="Zhou Y.H."/>
            <person name="Cheng J.X."/>
            <person name="Dai P.F."/>
            <person name="Guo W.B."/>
            <person name="Han X.H."/>
            <person name="Huang E.J."/>
            <person name="Li L.F."/>
            <person name="Wei W."/>
            <person name="Gao Y.C."/>
            <person name="Liu J.Z."/>
            <person name="Shao H.Z."/>
            <person name="Wang X."/>
            <person name="Wang C.C."/>
            <person name="Yang T.C."/>
            <person name="Huo Q.B."/>
            <person name="Li W."/>
            <person name="Chen H.Y."/>
            <person name="Chen S.E."/>
            <person name="Zhou L.G."/>
            <person name="Ni X.B."/>
            <person name="Tian J.H."/>
            <person name="Sheng Y."/>
            <person name="Liu T."/>
            <person name="Pan Y.S."/>
            <person name="Xia L.Y."/>
            <person name="Li J."/>
            <person name="Zhao F."/>
            <person name="Cao W.C."/>
        </authorList>
    </citation>
    <scope>NUCLEOTIDE SEQUENCE [LARGE SCALE GENOMIC DNA]</scope>
    <source>
        <strain evidence="1">Iper-2018</strain>
    </source>
</reference>
<organism evidence="1 2">
    <name type="scientific">Ixodes persulcatus</name>
    <name type="common">Taiga tick</name>
    <dbReference type="NCBI Taxonomy" id="34615"/>
    <lineage>
        <taxon>Eukaryota</taxon>
        <taxon>Metazoa</taxon>
        <taxon>Ecdysozoa</taxon>
        <taxon>Arthropoda</taxon>
        <taxon>Chelicerata</taxon>
        <taxon>Arachnida</taxon>
        <taxon>Acari</taxon>
        <taxon>Parasitiformes</taxon>
        <taxon>Ixodida</taxon>
        <taxon>Ixodoidea</taxon>
        <taxon>Ixodidae</taxon>
        <taxon>Ixodinae</taxon>
        <taxon>Ixodes</taxon>
    </lineage>
</organism>
<dbReference type="Proteomes" id="UP000805193">
    <property type="component" value="Unassembled WGS sequence"/>
</dbReference>
<gene>
    <name evidence="1" type="ORF">HPB47_019956</name>
</gene>
<name>A0AC60QKA7_IXOPE</name>
<keyword evidence="2" id="KW-1185">Reference proteome</keyword>
<proteinExistence type="predicted"/>
<evidence type="ECO:0000313" key="1">
    <source>
        <dbReference type="EMBL" id="KAG0433422.1"/>
    </source>
</evidence>
<accession>A0AC60QKA7</accession>
<dbReference type="EMBL" id="JABSTQ010009062">
    <property type="protein sequence ID" value="KAG0433422.1"/>
    <property type="molecule type" value="Genomic_DNA"/>
</dbReference>